<organism evidence="3 4">
    <name type="scientific">Vibrio harveyi</name>
    <name type="common">Beneckea harveyi</name>
    <dbReference type="NCBI Taxonomy" id="669"/>
    <lineage>
        <taxon>Bacteria</taxon>
        <taxon>Pseudomonadati</taxon>
        <taxon>Pseudomonadota</taxon>
        <taxon>Gammaproteobacteria</taxon>
        <taxon>Vibrionales</taxon>
        <taxon>Vibrionaceae</taxon>
        <taxon>Vibrio</taxon>
    </lineage>
</organism>
<dbReference type="InterPro" id="IPR005627">
    <property type="entry name" value="CutC-like"/>
</dbReference>
<dbReference type="PANTHER" id="PTHR12598:SF0">
    <property type="entry name" value="COPPER HOMEOSTASIS PROTEIN CUTC HOMOLOG"/>
    <property type="match status" value="1"/>
</dbReference>
<comment type="similarity">
    <text evidence="1">Belongs to the CutC family.</text>
</comment>
<dbReference type="Gene3D" id="3.20.20.380">
    <property type="entry name" value="Copper homeostasis (CutC) domain"/>
    <property type="match status" value="1"/>
</dbReference>
<dbReference type="PANTHER" id="PTHR12598">
    <property type="entry name" value="COPPER HOMEOSTASIS PROTEIN CUTC"/>
    <property type="match status" value="1"/>
</dbReference>
<dbReference type="SUPFAM" id="SSF110395">
    <property type="entry name" value="CutC-like"/>
    <property type="match status" value="1"/>
</dbReference>
<evidence type="ECO:0000313" key="3">
    <source>
        <dbReference type="EMBL" id="AMF96272.1"/>
    </source>
</evidence>
<proteinExistence type="inferred from homology"/>
<evidence type="ECO:0000256" key="1">
    <source>
        <dbReference type="ARBA" id="ARBA00007768"/>
    </source>
</evidence>
<accession>A0ABM5XSW2</accession>
<sequence length="78" mass="8401">MKILPLAAGSMKKVCHMAFDDIPKALHKESIDILASLGFCTILTHGDKITALISLEQIKETITLVNERMTVPPGGGIN</sequence>
<dbReference type="Proteomes" id="UP000067422">
    <property type="component" value="Chromosome 1"/>
</dbReference>
<evidence type="ECO:0000256" key="2">
    <source>
        <dbReference type="ARBA" id="ARBA00019014"/>
    </source>
</evidence>
<dbReference type="Pfam" id="PF03932">
    <property type="entry name" value="CutC"/>
    <property type="match status" value="1"/>
</dbReference>
<reference evidence="3" key="1">
    <citation type="submission" date="2018-01" db="EMBL/GenBank/DDBJ databases">
        <title>FDA dAtabase for Regulatory Grade micrObial Sequences (FDA-ARGOS): Supporting development and validation of Infectious Disease Dx tests.</title>
        <authorList>
            <person name="Hoffmann M."/>
            <person name="Allard M."/>
            <person name="Evans P."/>
            <person name="Brown E."/>
            <person name="Tallon L."/>
            <person name="Sadzewicz L."/>
            <person name="Sengamalay N."/>
            <person name="Ott S."/>
            <person name="Godinez A."/>
            <person name="Nagaraj S."/>
            <person name="Vyas G."/>
            <person name="Aluvathingal J."/>
            <person name="Nadendla S."/>
            <person name="Geyer C."/>
            <person name="Sichtig H."/>
        </authorList>
    </citation>
    <scope>NUCLEOTIDE SEQUENCE</scope>
    <source>
        <strain evidence="3">FDAARGOS_107</strain>
    </source>
</reference>
<evidence type="ECO:0000313" key="4">
    <source>
        <dbReference type="Proteomes" id="UP000067422"/>
    </source>
</evidence>
<keyword evidence="4" id="KW-1185">Reference proteome</keyword>
<gene>
    <name evidence="3" type="ORF">AL538_00305</name>
</gene>
<dbReference type="InterPro" id="IPR036822">
    <property type="entry name" value="CutC-like_dom_sf"/>
</dbReference>
<dbReference type="EMBL" id="CP014038">
    <property type="protein sequence ID" value="AMF96272.1"/>
    <property type="molecule type" value="Genomic_DNA"/>
</dbReference>
<protein>
    <recommendedName>
        <fullName evidence="2">Copper homeostasis protein cutC homolog</fullName>
    </recommendedName>
</protein>
<name>A0ABM5XSW2_VIBHA</name>